<dbReference type="AlphaFoldDB" id="A0A1Z5R743"/>
<evidence type="ECO:0000259" key="5">
    <source>
        <dbReference type="Pfam" id="PF25019"/>
    </source>
</evidence>
<dbReference type="GO" id="GO:0006952">
    <property type="term" value="P:defense response"/>
    <property type="evidence" value="ECO:0007669"/>
    <property type="project" value="UniProtKB-KW"/>
</dbReference>
<feature type="domain" description="Disease resistance protein winged helix" evidence="4">
    <location>
        <begin position="204"/>
        <end position="275"/>
    </location>
</feature>
<reference evidence="7" key="2">
    <citation type="journal article" date="2018" name="Plant J.">
        <title>The Sorghum bicolor reference genome: improved assembly, gene annotations, a transcriptome atlas, and signatures of genome organization.</title>
        <authorList>
            <person name="McCormick R.F."/>
            <person name="Truong S.K."/>
            <person name="Sreedasyam A."/>
            <person name="Jenkins J."/>
            <person name="Shu S."/>
            <person name="Sims D."/>
            <person name="Kennedy M."/>
            <person name="Amirebrahimi M."/>
            <person name="Weers B.D."/>
            <person name="McKinley B."/>
            <person name="Mattison A."/>
            <person name="Morishige D.T."/>
            <person name="Grimwood J."/>
            <person name="Schmutz J."/>
            <person name="Mullet J.E."/>
        </authorList>
    </citation>
    <scope>NUCLEOTIDE SEQUENCE [LARGE SCALE GENOMIC DNA]</scope>
    <source>
        <strain evidence="7">cv. BTx623</strain>
    </source>
</reference>
<evidence type="ECO:0000256" key="2">
    <source>
        <dbReference type="ARBA" id="ARBA00022821"/>
    </source>
</evidence>
<keyword evidence="2" id="KW-0611">Plant defense</keyword>
<dbReference type="InterPro" id="IPR032675">
    <property type="entry name" value="LRR_dom_sf"/>
</dbReference>
<dbReference type="Gene3D" id="1.10.10.10">
    <property type="entry name" value="Winged helix-like DNA-binding domain superfamily/Winged helix DNA-binding domain"/>
    <property type="match status" value="1"/>
</dbReference>
<dbReference type="PANTHER" id="PTHR36766">
    <property type="entry name" value="PLANT BROAD-SPECTRUM MILDEW RESISTANCE PROTEIN RPW8"/>
    <property type="match status" value="1"/>
</dbReference>
<dbReference type="Pfam" id="PF25019">
    <property type="entry name" value="LRR_R13L1-DRL21"/>
    <property type="match status" value="1"/>
</dbReference>
<dbReference type="InParanoid" id="A0A1Z5R743"/>
<reference evidence="6 7" key="1">
    <citation type="journal article" date="2009" name="Nature">
        <title>The Sorghum bicolor genome and the diversification of grasses.</title>
        <authorList>
            <person name="Paterson A.H."/>
            <person name="Bowers J.E."/>
            <person name="Bruggmann R."/>
            <person name="Dubchak I."/>
            <person name="Grimwood J."/>
            <person name="Gundlach H."/>
            <person name="Haberer G."/>
            <person name="Hellsten U."/>
            <person name="Mitros T."/>
            <person name="Poliakov A."/>
            <person name="Schmutz J."/>
            <person name="Spannagl M."/>
            <person name="Tang H."/>
            <person name="Wang X."/>
            <person name="Wicker T."/>
            <person name="Bharti A.K."/>
            <person name="Chapman J."/>
            <person name="Feltus F.A."/>
            <person name="Gowik U."/>
            <person name="Grigoriev I.V."/>
            <person name="Lyons E."/>
            <person name="Maher C.A."/>
            <person name="Martis M."/>
            <person name="Narechania A."/>
            <person name="Otillar R.P."/>
            <person name="Penning B.W."/>
            <person name="Salamov A.A."/>
            <person name="Wang Y."/>
            <person name="Zhang L."/>
            <person name="Carpita N.C."/>
            <person name="Freeling M."/>
            <person name="Gingle A.R."/>
            <person name="Hash C.T."/>
            <person name="Keller B."/>
            <person name="Klein P."/>
            <person name="Kresovich S."/>
            <person name="McCann M.C."/>
            <person name="Ming R."/>
            <person name="Peterson D.G."/>
            <person name="Mehboob-ur-Rahman"/>
            <person name="Ware D."/>
            <person name="Westhoff P."/>
            <person name="Mayer K.F."/>
            <person name="Messing J."/>
            <person name="Rokhsar D.S."/>
        </authorList>
    </citation>
    <scope>NUCLEOTIDE SEQUENCE [LARGE SCALE GENOMIC DNA]</scope>
    <source>
        <strain evidence="7">cv. BTx623</strain>
    </source>
</reference>
<proteinExistence type="predicted"/>
<dbReference type="InterPro" id="IPR002182">
    <property type="entry name" value="NB-ARC"/>
</dbReference>
<dbReference type="InterPro" id="IPR056789">
    <property type="entry name" value="LRR_R13L1-DRL21"/>
</dbReference>
<dbReference type="Gene3D" id="3.40.50.300">
    <property type="entry name" value="P-loop containing nucleotide triphosphate hydrolases"/>
    <property type="match status" value="1"/>
</dbReference>
<dbReference type="Pfam" id="PF00931">
    <property type="entry name" value="NB-ARC"/>
    <property type="match status" value="1"/>
</dbReference>
<keyword evidence="7" id="KW-1185">Reference proteome</keyword>
<dbReference type="STRING" id="4558.A0A1Z5R743"/>
<accession>A0A1Z5R743</accession>
<protein>
    <submittedName>
        <fullName evidence="6">Uncharacterized protein</fullName>
    </submittedName>
</protein>
<dbReference type="Proteomes" id="UP000000768">
    <property type="component" value="Chromosome 8"/>
</dbReference>
<dbReference type="SUPFAM" id="SSF52058">
    <property type="entry name" value="L domain-like"/>
    <property type="match status" value="2"/>
</dbReference>
<gene>
    <name evidence="6" type="ORF">SORBI_3008G166550</name>
</gene>
<dbReference type="EMBL" id="CM000767">
    <property type="protein sequence ID" value="OQU79588.1"/>
    <property type="molecule type" value="Genomic_DNA"/>
</dbReference>
<feature type="non-terminal residue" evidence="6">
    <location>
        <position position="1155"/>
    </location>
</feature>
<evidence type="ECO:0000256" key="1">
    <source>
        <dbReference type="ARBA" id="ARBA00022614"/>
    </source>
</evidence>
<evidence type="ECO:0000259" key="4">
    <source>
        <dbReference type="Pfam" id="PF23559"/>
    </source>
</evidence>
<feature type="domain" description="R13L1/DRL21-like LRR repeat region" evidence="5">
    <location>
        <begin position="458"/>
        <end position="578"/>
    </location>
</feature>
<feature type="domain" description="NB-ARC" evidence="3">
    <location>
        <begin position="22"/>
        <end position="115"/>
    </location>
</feature>
<evidence type="ECO:0000313" key="6">
    <source>
        <dbReference type="EMBL" id="OQU79588.1"/>
    </source>
</evidence>
<dbReference type="PRINTS" id="PR00364">
    <property type="entry name" value="DISEASERSIST"/>
</dbReference>
<dbReference type="PANTHER" id="PTHR36766:SF70">
    <property type="entry name" value="DISEASE RESISTANCE PROTEIN RGA4"/>
    <property type="match status" value="1"/>
</dbReference>
<dbReference type="Gramene" id="OQU79588">
    <property type="protein sequence ID" value="OQU79588"/>
    <property type="gene ID" value="SORBI_3008G166550"/>
</dbReference>
<dbReference type="InterPro" id="IPR027417">
    <property type="entry name" value="P-loop_NTPase"/>
</dbReference>
<dbReference type="InterPro" id="IPR058922">
    <property type="entry name" value="WHD_DRP"/>
</dbReference>
<dbReference type="Pfam" id="PF23559">
    <property type="entry name" value="WHD_DRP"/>
    <property type="match status" value="1"/>
</dbReference>
<evidence type="ECO:0000259" key="3">
    <source>
        <dbReference type="Pfam" id="PF00931"/>
    </source>
</evidence>
<dbReference type="InterPro" id="IPR036388">
    <property type="entry name" value="WH-like_DNA-bd_sf"/>
</dbReference>
<dbReference type="GO" id="GO:0043531">
    <property type="term" value="F:ADP binding"/>
    <property type="evidence" value="ECO:0007669"/>
    <property type="project" value="InterPro"/>
</dbReference>
<dbReference type="SUPFAM" id="SSF52540">
    <property type="entry name" value="P-loop containing nucleoside triphosphate hydrolases"/>
    <property type="match status" value="1"/>
</dbReference>
<dbReference type="Gene3D" id="3.80.10.10">
    <property type="entry name" value="Ribonuclease Inhibitor"/>
    <property type="match status" value="3"/>
</dbReference>
<evidence type="ECO:0000313" key="7">
    <source>
        <dbReference type="Proteomes" id="UP000000768"/>
    </source>
</evidence>
<sequence>SLNFNVNKLIGEIQGYIPKIDDESSNGTAGELIRQRLKNKRLLLVLDDIWDCSDEDEWKQQLVPFQKSQVQGNIIIVTTRFPGQAQIVVRKNDQPIYLQGLENKEFEELFLEVIFGDDDQSRKDHTSLLETGFKIAGRLKGSPLAAKTVGRLLKTELDLAHWTRILESKEWEHSSGKNDIMSALKLSFDHLPSQLQQCFSFCALFPQDYRFKREELVNFWIGQEVLHSLHGQNKRVEDIGRSHLTELLNYGFLENKVDEDGQTFYIVHDLLHELARKVSSLECLNIDSSQSQVSTLEVLPSIRHLSINIDDTSAKDRLTLKNSVEDINTLGTRLKVEKLQTLMIFRGLHGCFVKAFCDLFREAKALRVIFLSDTSYNVEDLLHNFYHLVHLRYLWIGGSSLRQARFPNKLSRFYHMMVLDAHHYAYIDVLPRDMSNLGKLRHFHVQDDSTHSNKGFEIGEIGHLVHLCGSLSIDNLEKVHVKEEVDEAKLSQKSRLQELTLHWFNIDRSPIDYTLEEHVLERLKPNNNLLKLSIKGHRGTTCPSWLGTNLSFKSLESLCLDGVAWKTYPPIGDLWPVDRLGTSNNIPIIRFENLRRLELVNLPWLKRWVVHAPCQLFRFLEVLIISGCSQLEGLSFQHLACCQQRKEPNVNSFPRLLELEIKKCPQLLSFPPIPWNKALRNINIQGIGSSSLDKLEMRMRRCQPPPLSCLQILSSLRTLEMSCSSNAFPFVQADSHVKYQFPVEHLCFPEWNASGKQLTQLLTYFTRLSDIWLGATTKITGLSVTGQQATEITAPLCSANNVDPTAEDEIVASEEAERGMLLLPPQLQELRIWFCPELSLLRSNPHDDSNEEDGGTGGRGGGLQGLTSLRQLRINNCPKLLSAYSSYSSFSSSFPFPNSLEHLSIDGAVGTRASVPLSNLTSLTSLDISSCGDLRGEGWLSLLAQGHLTKLSVMERPNFFVDSDPSQVHEQEIPSCSSKLQELEIDNVTGFTTAAIHRSLIFSSLTKLKIQYDHRLGRFTEQQEALLFVDSLECIIFFGSSNLQSLPERLHTLHNLKRLQIWSSKAIQMLPKDDLPSSLEELYIMSCPELQSLPKDCLPDSLRKLVIRDCPAIRSLPEVDDLPSSLRELYVSDSRSEELRRQCRKLINIIPIVNA</sequence>
<name>A0A1Z5R743_SORBI</name>
<keyword evidence="1" id="KW-0433">Leucine-rich repeat</keyword>
<dbReference type="eggNOG" id="KOG4658">
    <property type="taxonomic scope" value="Eukaryota"/>
</dbReference>
<organism evidence="6 7">
    <name type="scientific">Sorghum bicolor</name>
    <name type="common">Sorghum</name>
    <name type="synonym">Sorghum vulgare</name>
    <dbReference type="NCBI Taxonomy" id="4558"/>
    <lineage>
        <taxon>Eukaryota</taxon>
        <taxon>Viridiplantae</taxon>
        <taxon>Streptophyta</taxon>
        <taxon>Embryophyta</taxon>
        <taxon>Tracheophyta</taxon>
        <taxon>Spermatophyta</taxon>
        <taxon>Magnoliopsida</taxon>
        <taxon>Liliopsida</taxon>
        <taxon>Poales</taxon>
        <taxon>Poaceae</taxon>
        <taxon>PACMAD clade</taxon>
        <taxon>Panicoideae</taxon>
        <taxon>Andropogonodae</taxon>
        <taxon>Andropogoneae</taxon>
        <taxon>Sorghinae</taxon>
        <taxon>Sorghum</taxon>
    </lineage>
</organism>